<proteinExistence type="inferred from homology"/>
<accession>A0A1C3H1T4</accession>
<evidence type="ECO:0000259" key="11">
    <source>
        <dbReference type="Pfam" id="PF02870"/>
    </source>
</evidence>
<dbReference type="Pfam" id="PF02870">
    <property type="entry name" value="Methyltransf_1N"/>
    <property type="match status" value="1"/>
</dbReference>
<evidence type="ECO:0000256" key="8">
    <source>
        <dbReference type="ARBA" id="ARBA00049348"/>
    </source>
</evidence>
<protein>
    <recommendedName>
        <fullName evidence="9">Methylated-DNA--protein-cysteine methyltransferase</fullName>
        <ecNumber evidence="9">2.1.1.63</ecNumber>
    </recommendedName>
    <alternativeName>
        <fullName evidence="9">6-O-methylguanine-DNA methyltransferase</fullName>
        <shortName evidence="9">MGMT</shortName>
    </alternativeName>
    <alternativeName>
        <fullName evidence="9">O-6-methylguanine-DNA-alkyltransferase</fullName>
    </alternativeName>
</protein>
<dbReference type="AlphaFoldDB" id="A0A1C3H1T4"/>
<dbReference type="EC" id="2.1.1.63" evidence="9"/>
<evidence type="ECO:0000256" key="7">
    <source>
        <dbReference type="ARBA" id="ARBA00023204"/>
    </source>
</evidence>
<sequence>MLLLFSQKIETPLGRMFITASDNGVCLAEFAGTQRIARESRDLERLLQARTELGENEHTRQAAQELAEYFRGERQTFTVALDTPGTDFQRQVWAALRDIPFGATTHYQALATRIGKPAAVRAVAAANGANRISLLIPCHRVIGKHGALTGYGGGLQRKAWLLAHERGERDDALPDLFVVHRSGEA</sequence>
<dbReference type="RefSeq" id="WP_079538745.1">
    <property type="nucleotide sequence ID" value="NZ_FKLO01000011.1"/>
</dbReference>
<name>A0A1C3H1T4_9GAMM</name>
<comment type="catalytic activity">
    <reaction evidence="8 9">
        <text>a 6-O-methyl-2'-deoxyguanosine in DNA + L-cysteinyl-[protein] = S-methyl-L-cysteinyl-[protein] + a 2'-deoxyguanosine in DNA</text>
        <dbReference type="Rhea" id="RHEA:24000"/>
        <dbReference type="Rhea" id="RHEA-COMP:10131"/>
        <dbReference type="Rhea" id="RHEA-COMP:10132"/>
        <dbReference type="Rhea" id="RHEA-COMP:11367"/>
        <dbReference type="Rhea" id="RHEA-COMP:11368"/>
        <dbReference type="ChEBI" id="CHEBI:29950"/>
        <dbReference type="ChEBI" id="CHEBI:82612"/>
        <dbReference type="ChEBI" id="CHEBI:85445"/>
        <dbReference type="ChEBI" id="CHEBI:85448"/>
        <dbReference type="EC" id="2.1.1.63"/>
    </reaction>
</comment>
<dbReference type="EMBL" id="FKLO01000011">
    <property type="protein sequence ID" value="SAM56988.1"/>
    <property type="molecule type" value="Genomic_DNA"/>
</dbReference>
<evidence type="ECO:0000256" key="3">
    <source>
        <dbReference type="ARBA" id="ARBA00022490"/>
    </source>
</evidence>
<dbReference type="GO" id="GO:0005737">
    <property type="term" value="C:cytoplasm"/>
    <property type="evidence" value="ECO:0007669"/>
    <property type="project" value="UniProtKB-SubCell"/>
</dbReference>
<dbReference type="InterPro" id="IPR001497">
    <property type="entry name" value="MethylDNA_cys_MeTrfase_AS"/>
</dbReference>
<keyword evidence="3 9" id="KW-0963">Cytoplasm</keyword>
<comment type="catalytic activity">
    <reaction evidence="1 9">
        <text>a 4-O-methyl-thymidine in DNA + L-cysteinyl-[protein] = a thymidine in DNA + S-methyl-L-cysteinyl-[protein]</text>
        <dbReference type="Rhea" id="RHEA:53428"/>
        <dbReference type="Rhea" id="RHEA-COMP:10131"/>
        <dbReference type="Rhea" id="RHEA-COMP:10132"/>
        <dbReference type="Rhea" id="RHEA-COMP:13555"/>
        <dbReference type="Rhea" id="RHEA-COMP:13556"/>
        <dbReference type="ChEBI" id="CHEBI:29950"/>
        <dbReference type="ChEBI" id="CHEBI:82612"/>
        <dbReference type="ChEBI" id="CHEBI:137386"/>
        <dbReference type="ChEBI" id="CHEBI:137387"/>
        <dbReference type="EC" id="2.1.1.63"/>
    </reaction>
</comment>
<dbReference type="Gene3D" id="3.30.160.70">
    <property type="entry name" value="Methylated DNA-protein cysteine methyltransferase domain"/>
    <property type="match status" value="1"/>
</dbReference>
<dbReference type="HAMAP" id="MF_00772">
    <property type="entry name" value="OGT"/>
    <property type="match status" value="1"/>
</dbReference>
<gene>
    <name evidence="12" type="ORF">CHUV0807_0094</name>
</gene>
<dbReference type="CDD" id="cd06445">
    <property type="entry name" value="ATase"/>
    <property type="match status" value="1"/>
</dbReference>
<feature type="domain" description="Methylguanine DNA methyltransferase ribonuclease-like" evidence="11">
    <location>
        <begin position="8"/>
        <end position="82"/>
    </location>
</feature>
<keyword evidence="6 9" id="KW-0227">DNA damage</keyword>
<evidence type="ECO:0000256" key="5">
    <source>
        <dbReference type="ARBA" id="ARBA00022679"/>
    </source>
</evidence>
<evidence type="ECO:0000256" key="1">
    <source>
        <dbReference type="ARBA" id="ARBA00001286"/>
    </source>
</evidence>
<feature type="active site" description="Nucleophile; methyl group acceptor" evidence="9">
    <location>
        <position position="138"/>
    </location>
</feature>
<dbReference type="SUPFAM" id="SSF46767">
    <property type="entry name" value="Methylated DNA-protein cysteine methyltransferase, C-terminal domain"/>
    <property type="match status" value="1"/>
</dbReference>
<comment type="function">
    <text evidence="9">Involved in the cellular defense against the biological effects of O6-methylguanine (O6-MeG) and O4-methylthymine (O4-MeT) in DNA. Repairs the methylated nucleobase in DNA by stoichiometrically transferring the methyl group to a cysteine residue in the enzyme. This is a suicide reaction: the enzyme is irreversibly inactivated.</text>
</comment>
<keyword evidence="5 9" id="KW-0808">Transferase</keyword>
<dbReference type="GO" id="GO:0003908">
    <property type="term" value="F:methylated-DNA-[protein]-cysteine S-methyltransferase activity"/>
    <property type="evidence" value="ECO:0007669"/>
    <property type="project" value="UniProtKB-UniRule"/>
</dbReference>
<dbReference type="PANTHER" id="PTHR10815:SF5">
    <property type="entry name" value="METHYLATED-DNA--PROTEIN-CYSTEINE METHYLTRANSFERASE"/>
    <property type="match status" value="1"/>
</dbReference>
<dbReference type="InterPro" id="IPR023546">
    <property type="entry name" value="MGMT"/>
</dbReference>
<dbReference type="Pfam" id="PF01035">
    <property type="entry name" value="DNA_binding_1"/>
    <property type="match status" value="1"/>
</dbReference>
<feature type="domain" description="Methylated-DNA-[protein]-cysteine S-methyltransferase DNA binding" evidence="10">
    <location>
        <begin position="87"/>
        <end position="166"/>
    </location>
</feature>
<keyword evidence="7 9" id="KW-0234">DNA repair</keyword>
<dbReference type="SUPFAM" id="SSF53155">
    <property type="entry name" value="Methylated DNA-protein cysteine methyltransferase domain"/>
    <property type="match status" value="1"/>
</dbReference>
<comment type="subcellular location">
    <subcellularLocation>
        <location evidence="9">Cytoplasm</location>
    </subcellularLocation>
</comment>
<dbReference type="PANTHER" id="PTHR10815">
    <property type="entry name" value="METHYLATED-DNA--PROTEIN-CYSTEINE METHYLTRANSFERASE"/>
    <property type="match status" value="1"/>
</dbReference>
<organism evidence="12 13">
    <name type="scientific">Cardiobacterium hominis</name>
    <dbReference type="NCBI Taxonomy" id="2718"/>
    <lineage>
        <taxon>Bacteria</taxon>
        <taxon>Pseudomonadati</taxon>
        <taxon>Pseudomonadota</taxon>
        <taxon>Gammaproteobacteria</taxon>
        <taxon>Cardiobacteriales</taxon>
        <taxon>Cardiobacteriaceae</taxon>
        <taxon>Cardiobacterium</taxon>
    </lineage>
</organism>
<evidence type="ECO:0000313" key="12">
    <source>
        <dbReference type="EMBL" id="SAM56988.1"/>
    </source>
</evidence>
<evidence type="ECO:0000313" key="13">
    <source>
        <dbReference type="Proteomes" id="UP000190837"/>
    </source>
</evidence>
<dbReference type="InterPro" id="IPR036217">
    <property type="entry name" value="MethylDNA_cys_MeTrfase_DNAb"/>
</dbReference>
<evidence type="ECO:0000256" key="4">
    <source>
        <dbReference type="ARBA" id="ARBA00022603"/>
    </source>
</evidence>
<dbReference type="InterPro" id="IPR014048">
    <property type="entry name" value="MethylDNA_cys_MeTrfase_DNA-bd"/>
</dbReference>
<dbReference type="InterPro" id="IPR008332">
    <property type="entry name" value="MethylG_MeTrfase_N"/>
</dbReference>
<evidence type="ECO:0000256" key="9">
    <source>
        <dbReference type="HAMAP-Rule" id="MF_00772"/>
    </source>
</evidence>
<dbReference type="NCBIfam" id="TIGR00589">
    <property type="entry name" value="ogt"/>
    <property type="match status" value="1"/>
</dbReference>
<dbReference type="InterPro" id="IPR036388">
    <property type="entry name" value="WH-like_DNA-bd_sf"/>
</dbReference>
<dbReference type="FunFam" id="1.10.10.10:FF:000214">
    <property type="entry name" value="Methylated-DNA--protein-cysteine methyltransferase"/>
    <property type="match status" value="1"/>
</dbReference>
<comment type="similarity">
    <text evidence="2 9">Belongs to the MGMT family.</text>
</comment>
<comment type="miscellaneous">
    <text evidence="9">This enzyme catalyzes only one turnover and therefore is not strictly catalytic. According to one definition, an enzyme is a biocatalyst that acts repeatedly and over many reaction cycles.</text>
</comment>
<reference evidence="13" key="1">
    <citation type="submission" date="2016-04" db="EMBL/GenBank/DDBJ databases">
        <authorList>
            <person name="Tagini F."/>
        </authorList>
    </citation>
    <scope>NUCLEOTIDE SEQUENCE [LARGE SCALE GENOMIC DNA]</scope>
    <source>
        <strain evidence="13">CHUV0807</strain>
    </source>
</reference>
<evidence type="ECO:0000259" key="10">
    <source>
        <dbReference type="Pfam" id="PF01035"/>
    </source>
</evidence>
<dbReference type="PROSITE" id="PS00374">
    <property type="entry name" value="MGMT"/>
    <property type="match status" value="1"/>
</dbReference>
<dbReference type="InterPro" id="IPR036631">
    <property type="entry name" value="MGMT_N_sf"/>
</dbReference>
<evidence type="ECO:0000256" key="2">
    <source>
        <dbReference type="ARBA" id="ARBA00008711"/>
    </source>
</evidence>
<dbReference type="Gene3D" id="1.10.10.10">
    <property type="entry name" value="Winged helix-like DNA-binding domain superfamily/Winged helix DNA-binding domain"/>
    <property type="match status" value="1"/>
</dbReference>
<dbReference type="GO" id="GO:0032259">
    <property type="term" value="P:methylation"/>
    <property type="evidence" value="ECO:0007669"/>
    <property type="project" value="UniProtKB-KW"/>
</dbReference>
<dbReference type="GO" id="GO:0006307">
    <property type="term" value="P:DNA alkylation repair"/>
    <property type="evidence" value="ECO:0007669"/>
    <property type="project" value="UniProtKB-UniRule"/>
</dbReference>
<keyword evidence="4 9" id="KW-0489">Methyltransferase</keyword>
<dbReference type="Proteomes" id="UP000190837">
    <property type="component" value="Unassembled WGS sequence"/>
</dbReference>
<evidence type="ECO:0000256" key="6">
    <source>
        <dbReference type="ARBA" id="ARBA00022763"/>
    </source>
</evidence>